<organism evidence="3">
    <name type="scientific">Populus trichocarpa</name>
    <name type="common">Western balsam poplar</name>
    <name type="synonym">Populus balsamifera subsp. trichocarpa</name>
    <dbReference type="NCBI Taxonomy" id="3694"/>
    <lineage>
        <taxon>Eukaryota</taxon>
        <taxon>Viridiplantae</taxon>
        <taxon>Streptophyta</taxon>
        <taxon>Embryophyta</taxon>
        <taxon>Tracheophyta</taxon>
        <taxon>Spermatophyta</taxon>
        <taxon>Magnoliopsida</taxon>
        <taxon>eudicotyledons</taxon>
        <taxon>Gunneridae</taxon>
        <taxon>Pentapetalae</taxon>
        <taxon>rosids</taxon>
        <taxon>fabids</taxon>
        <taxon>Malpighiales</taxon>
        <taxon>Salicaceae</taxon>
        <taxon>Saliceae</taxon>
        <taxon>Populus</taxon>
    </lineage>
</organism>
<dbReference type="InterPro" id="IPR003496">
    <property type="entry name" value="ABA_WDS"/>
</dbReference>
<dbReference type="EMBL" id="EF146690">
    <property type="protein sequence ID" value="ABK94743.1"/>
    <property type="molecule type" value="mRNA"/>
</dbReference>
<comment type="similarity">
    <text evidence="1">Belongs to the abscisic acid and water stress-induced protein family.</text>
</comment>
<evidence type="ECO:0000256" key="1">
    <source>
        <dbReference type="ARBA" id="ARBA00007160"/>
    </source>
</evidence>
<dbReference type="PANTHER" id="PTHR33801:SF7">
    <property type="entry name" value="ABSCISIC STRESS-RIPENING PROTEIN 2"/>
    <property type="match status" value="1"/>
</dbReference>
<name>A9PEE0_POPTR</name>
<evidence type="ECO:0000256" key="2">
    <source>
        <dbReference type="SAM" id="MobiDB-lite"/>
    </source>
</evidence>
<feature type="region of interest" description="Disordered" evidence="2">
    <location>
        <begin position="1"/>
        <end position="27"/>
    </location>
</feature>
<evidence type="ECO:0000313" key="3">
    <source>
        <dbReference type="EMBL" id="ABK94743.1"/>
    </source>
</evidence>
<protein>
    <submittedName>
        <fullName evidence="3">Uncharacterized protein</fullName>
    </submittedName>
</protein>
<proteinExistence type="evidence at transcript level"/>
<dbReference type="ExpressionAtlas" id="A9PEE0">
    <property type="expression patterns" value="baseline and differential"/>
</dbReference>
<dbReference type="Pfam" id="PF02496">
    <property type="entry name" value="ABA_WDS"/>
    <property type="match status" value="1"/>
</dbReference>
<dbReference type="AlphaFoldDB" id="A9PEE0"/>
<accession>A9PEE0</accession>
<sequence length="88" mass="9744">MAEEKQHHGLFHHHKSEEKPDGAGVYSETAEYSETATCYDAPPPAVPDVDYRKEEKHHKHLEHVGELGTAAAGAFSMVQCFVSCHSLI</sequence>
<reference evidence="3" key="1">
    <citation type="journal article" date="2008" name="BMC Genomics">
        <title>Analysis of 4,664 high-quality sequence-finished poplar full-length cDNA clones and their utility for the discovery of genes responding to insect feeding.</title>
        <authorList>
            <person name="Ralph S.G."/>
            <person name="Chun H.J."/>
            <person name="Cooper D."/>
            <person name="Kirkpatrick R."/>
            <person name="Kolosova N."/>
            <person name="Gunter L."/>
            <person name="Tuskan G.A."/>
            <person name="Douglas C.J."/>
            <person name="Holt R.A."/>
            <person name="Jones S.J."/>
            <person name="Marra M.A."/>
            <person name="Bohlmann J."/>
        </authorList>
    </citation>
    <scope>NUCLEOTIDE SEQUENCE</scope>
    <source>
        <tissue evidence="3">Young and mature leaves</tissue>
    </source>
</reference>
<dbReference type="PANTHER" id="PTHR33801">
    <property type="entry name" value="ABSCISIC STRESS-RIPENING PROTEIN 5"/>
    <property type="match status" value="1"/>
</dbReference>